<accession>A0AAN6TWX8</accession>
<dbReference type="PANTHER" id="PTHR33048">
    <property type="entry name" value="PTH11-LIKE INTEGRAL MEMBRANE PROTEIN (AFU_ORTHOLOGUE AFUA_5G11245)"/>
    <property type="match status" value="1"/>
</dbReference>
<evidence type="ECO:0000313" key="10">
    <source>
        <dbReference type="Proteomes" id="UP001302602"/>
    </source>
</evidence>
<dbReference type="AlphaFoldDB" id="A0AAN6TWX8"/>
<dbReference type="GeneID" id="87829988"/>
<keyword evidence="2 7" id="KW-0812">Transmembrane</keyword>
<reference evidence="9" key="1">
    <citation type="journal article" date="2023" name="Mol. Phylogenet. Evol.">
        <title>Genome-scale phylogeny and comparative genomics of the fungal order Sordariales.</title>
        <authorList>
            <person name="Hensen N."/>
            <person name="Bonometti L."/>
            <person name="Westerberg I."/>
            <person name="Brannstrom I.O."/>
            <person name="Guillou S."/>
            <person name="Cros-Aarteil S."/>
            <person name="Calhoun S."/>
            <person name="Haridas S."/>
            <person name="Kuo A."/>
            <person name="Mondo S."/>
            <person name="Pangilinan J."/>
            <person name="Riley R."/>
            <person name="LaButti K."/>
            <person name="Andreopoulos B."/>
            <person name="Lipzen A."/>
            <person name="Chen C."/>
            <person name="Yan M."/>
            <person name="Daum C."/>
            <person name="Ng V."/>
            <person name="Clum A."/>
            <person name="Steindorff A."/>
            <person name="Ohm R.A."/>
            <person name="Martin F."/>
            <person name="Silar P."/>
            <person name="Natvig D.O."/>
            <person name="Lalanne C."/>
            <person name="Gautier V."/>
            <person name="Ament-Velasquez S.L."/>
            <person name="Kruys A."/>
            <person name="Hutchinson M.I."/>
            <person name="Powell A.J."/>
            <person name="Barry K."/>
            <person name="Miller A.N."/>
            <person name="Grigoriev I.V."/>
            <person name="Debuchy R."/>
            <person name="Gladieux P."/>
            <person name="Hiltunen Thoren M."/>
            <person name="Johannesson H."/>
        </authorList>
    </citation>
    <scope>NUCLEOTIDE SEQUENCE</scope>
    <source>
        <strain evidence="9">CBS 731.68</strain>
    </source>
</reference>
<dbReference type="InterPro" id="IPR049326">
    <property type="entry name" value="Rhodopsin_dom_fungi"/>
</dbReference>
<reference evidence="9" key="2">
    <citation type="submission" date="2023-05" db="EMBL/GenBank/DDBJ databases">
        <authorList>
            <consortium name="Lawrence Berkeley National Laboratory"/>
            <person name="Steindorff A."/>
            <person name="Hensen N."/>
            <person name="Bonometti L."/>
            <person name="Westerberg I."/>
            <person name="Brannstrom I.O."/>
            <person name="Guillou S."/>
            <person name="Cros-Aarteil S."/>
            <person name="Calhoun S."/>
            <person name="Haridas S."/>
            <person name="Kuo A."/>
            <person name="Mondo S."/>
            <person name="Pangilinan J."/>
            <person name="Riley R."/>
            <person name="Labutti K."/>
            <person name="Andreopoulos B."/>
            <person name="Lipzen A."/>
            <person name="Chen C."/>
            <person name="Yanf M."/>
            <person name="Daum C."/>
            <person name="Ng V."/>
            <person name="Clum A."/>
            <person name="Ohm R."/>
            <person name="Martin F."/>
            <person name="Silar P."/>
            <person name="Natvig D."/>
            <person name="Lalanne C."/>
            <person name="Gautier V."/>
            <person name="Ament-Velasquez S.L."/>
            <person name="Kruys A."/>
            <person name="Hutchinson M.I."/>
            <person name="Powell A.J."/>
            <person name="Barry K."/>
            <person name="Miller A.N."/>
            <person name="Grigoriev I.V."/>
            <person name="Debuchy R."/>
            <person name="Gladieux P."/>
            <person name="Thoren M.H."/>
            <person name="Johannesson H."/>
        </authorList>
    </citation>
    <scope>NUCLEOTIDE SEQUENCE</scope>
    <source>
        <strain evidence="9">CBS 731.68</strain>
    </source>
</reference>
<evidence type="ECO:0000256" key="3">
    <source>
        <dbReference type="ARBA" id="ARBA00022989"/>
    </source>
</evidence>
<comment type="caution">
    <text evidence="9">The sequence shown here is derived from an EMBL/GenBank/DDBJ whole genome shotgun (WGS) entry which is preliminary data.</text>
</comment>
<evidence type="ECO:0000256" key="5">
    <source>
        <dbReference type="ARBA" id="ARBA00038359"/>
    </source>
</evidence>
<proteinExistence type="inferred from homology"/>
<gene>
    <name evidence="9" type="ORF">N657DRAFT_646950</name>
</gene>
<feature type="transmembrane region" description="Helical" evidence="7">
    <location>
        <begin position="254"/>
        <end position="275"/>
    </location>
</feature>
<feature type="compositionally biased region" description="Basic and acidic residues" evidence="6">
    <location>
        <begin position="341"/>
        <end position="354"/>
    </location>
</feature>
<comment type="similarity">
    <text evidence="5">Belongs to the SAT4 family.</text>
</comment>
<evidence type="ECO:0000256" key="4">
    <source>
        <dbReference type="ARBA" id="ARBA00023136"/>
    </source>
</evidence>
<feature type="domain" description="Rhodopsin" evidence="8">
    <location>
        <begin position="40"/>
        <end position="279"/>
    </location>
</feature>
<feature type="transmembrane region" description="Helical" evidence="7">
    <location>
        <begin position="20"/>
        <end position="42"/>
    </location>
</feature>
<feature type="transmembrane region" description="Helical" evidence="7">
    <location>
        <begin position="96"/>
        <end position="121"/>
    </location>
</feature>
<evidence type="ECO:0000313" key="9">
    <source>
        <dbReference type="EMBL" id="KAK4122267.1"/>
    </source>
</evidence>
<evidence type="ECO:0000256" key="2">
    <source>
        <dbReference type="ARBA" id="ARBA00022692"/>
    </source>
</evidence>
<dbReference type="EMBL" id="MU853231">
    <property type="protein sequence ID" value="KAK4122267.1"/>
    <property type="molecule type" value="Genomic_DNA"/>
</dbReference>
<feature type="transmembrane region" description="Helical" evidence="7">
    <location>
        <begin position="133"/>
        <end position="155"/>
    </location>
</feature>
<feature type="transmembrane region" description="Helical" evidence="7">
    <location>
        <begin position="175"/>
        <end position="203"/>
    </location>
</feature>
<feature type="compositionally biased region" description="Polar residues" evidence="6">
    <location>
        <begin position="330"/>
        <end position="340"/>
    </location>
</feature>
<comment type="subcellular location">
    <subcellularLocation>
        <location evidence="1">Membrane</location>
        <topology evidence="1">Multi-pass membrane protein</topology>
    </subcellularLocation>
</comment>
<evidence type="ECO:0000256" key="7">
    <source>
        <dbReference type="SAM" id="Phobius"/>
    </source>
</evidence>
<keyword evidence="4 7" id="KW-0472">Membrane</keyword>
<dbReference type="GO" id="GO:0016020">
    <property type="term" value="C:membrane"/>
    <property type="evidence" value="ECO:0007669"/>
    <property type="project" value="UniProtKB-SubCell"/>
</dbReference>
<feature type="region of interest" description="Disordered" evidence="6">
    <location>
        <begin position="304"/>
        <end position="354"/>
    </location>
</feature>
<feature type="transmembrane region" description="Helical" evidence="7">
    <location>
        <begin position="54"/>
        <end position="76"/>
    </location>
</feature>
<dbReference type="RefSeq" id="XP_062646038.1">
    <property type="nucleotide sequence ID" value="XM_062793219.1"/>
</dbReference>
<name>A0AAN6TWX8_9PEZI</name>
<sequence length="354" mass="38779">MSDPAWPALPPEKAAESNGPQMLIIGWTFTAIATLFVTGRIFSRFKKLGRIGTGDYFVLVSLALGYIYITIVTVAVDAGSGRHLYALTVPQAERALLFTFISFIPGILSFTMPKFAVVMLIRDLLNPSPGHLRAIWALAIVNAVLIVISITFTYAQCDPPRAQWTIGLKARCWNPIVLVATSITMSASSALFDFWLALYPAIVLWRMPINRRKKVALSTALGFGVCAGSVAVYKGTRLKPAGDFSDFTYNAAGLVIWTSIEANSVIISACIPMLMPMAERIFGENFLSGGYKPRIRTITTLTHPEREDTSSNAHSGAMACAREREDWHQRAQNAGMSLNKESVHSSLRSEKSNV</sequence>
<evidence type="ECO:0000256" key="6">
    <source>
        <dbReference type="SAM" id="MobiDB-lite"/>
    </source>
</evidence>
<evidence type="ECO:0000256" key="1">
    <source>
        <dbReference type="ARBA" id="ARBA00004141"/>
    </source>
</evidence>
<protein>
    <recommendedName>
        <fullName evidence="8">Rhodopsin domain-containing protein</fullName>
    </recommendedName>
</protein>
<keyword evidence="10" id="KW-1185">Reference proteome</keyword>
<dbReference type="InterPro" id="IPR052337">
    <property type="entry name" value="SAT4-like"/>
</dbReference>
<organism evidence="9 10">
    <name type="scientific">Parathielavia appendiculata</name>
    <dbReference type="NCBI Taxonomy" id="2587402"/>
    <lineage>
        <taxon>Eukaryota</taxon>
        <taxon>Fungi</taxon>
        <taxon>Dikarya</taxon>
        <taxon>Ascomycota</taxon>
        <taxon>Pezizomycotina</taxon>
        <taxon>Sordariomycetes</taxon>
        <taxon>Sordariomycetidae</taxon>
        <taxon>Sordariales</taxon>
        <taxon>Chaetomiaceae</taxon>
        <taxon>Parathielavia</taxon>
    </lineage>
</organism>
<keyword evidence="3 7" id="KW-1133">Transmembrane helix</keyword>
<dbReference type="Proteomes" id="UP001302602">
    <property type="component" value="Unassembled WGS sequence"/>
</dbReference>
<evidence type="ECO:0000259" key="8">
    <source>
        <dbReference type="Pfam" id="PF20684"/>
    </source>
</evidence>
<dbReference type="PANTHER" id="PTHR33048:SF155">
    <property type="entry name" value="INTEGRAL MEMBRANE PROTEIN"/>
    <property type="match status" value="1"/>
</dbReference>
<dbReference type="Pfam" id="PF20684">
    <property type="entry name" value="Fung_rhodopsin"/>
    <property type="match status" value="1"/>
</dbReference>
<feature type="transmembrane region" description="Helical" evidence="7">
    <location>
        <begin position="215"/>
        <end position="234"/>
    </location>
</feature>